<gene>
    <name evidence="12" type="ORF">NB640_01820</name>
</gene>
<evidence type="ECO:0000313" key="13">
    <source>
        <dbReference type="Proteomes" id="UP001156215"/>
    </source>
</evidence>
<dbReference type="PROSITE" id="PS50929">
    <property type="entry name" value="ABC_TM1F"/>
    <property type="match status" value="1"/>
</dbReference>
<dbReference type="Pfam" id="PF00005">
    <property type="entry name" value="ABC_tran"/>
    <property type="match status" value="1"/>
</dbReference>
<keyword evidence="8 9" id="KW-0472">Membrane</keyword>
<keyword evidence="5" id="KW-0547">Nucleotide-binding</keyword>
<evidence type="ECO:0000256" key="1">
    <source>
        <dbReference type="ARBA" id="ARBA00004651"/>
    </source>
</evidence>
<evidence type="ECO:0000256" key="9">
    <source>
        <dbReference type="SAM" id="Phobius"/>
    </source>
</evidence>
<feature type="transmembrane region" description="Helical" evidence="9">
    <location>
        <begin position="198"/>
        <end position="218"/>
    </location>
</feature>
<dbReference type="RefSeq" id="WP_269309441.1">
    <property type="nucleotide sequence ID" value="NZ_CP098242.1"/>
</dbReference>
<dbReference type="GO" id="GO:0005886">
    <property type="term" value="C:plasma membrane"/>
    <property type="evidence" value="ECO:0007669"/>
    <property type="project" value="UniProtKB-SubCell"/>
</dbReference>
<dbReference type="InterPro" id="IPR036640">
    <property type="entry name" value="ABC1_TM_sf"/>
</dbReference>
<evidence type="ECO:0000259" key="11">
    <source>
        <dbReference type="PROSITE" id="PS50929"/>
    </source>
</evidence>
<feature type="domain" description="ABC transmembrane type-1" evidence="11">
    <location>
        <begin position="69"/>
        <end position="342"/>
    </location>
</feature>
<feature type="transmembrane region" description="Helical" evidence="9">
    <location>
        <begin position="69"/>
        <end position="89"/>
    </location>
</feature>
<name>A0A9E9LXB9_9BURK</name>
<keyword evidence="2" id="KW-0813">Transport</keyword>
<feature type="transmembrane region" description="Helical" evidence="9">
    <location>
        <begin position="157"/>
        <end position="178"/>
    </location>
</feature>
<comment type="subcellular location">
    <subcellularLocation>
        <location evidence="1">Cell membrane</location>
        <topology evidence="1">Multi-pass membrane protein</topology>
    </subcellularLocation>
</comment>
<dbReference type="Pfam" id="PF06472">
    <property type="entry name" value="ABC_membrane_2"/>
    <property type="match status" value="1"/>
</dbReference>
<dbReference type="PROSITE" id="PS00211">
    <property type="entry name" value="ABC_TRANSPORTER_1"/>
    <property type="match status" value="1"/>
</dbReference>
<dbReference type="PROSITE" id="PS50893">
    <property type="entry name" value="ABC_TRANSPORTER_2"/>
    <property type="match status" value="1"/>
</dbReference>
<evidence type="ECO:0000256" key="2">
    <source>
        <dbReference type="ARBA" id="ARBA00022448"/>
    </source>
</evidence>
<dbReference type="PANTHER" id="PTHR11384">
    <property type="entry name" value="ATP-BINDING CASSETTE, SUB-FAMILY D MEMBER"/>
    <property type="match status" value="1"/>
</dbReference>
<dbReference type="SUPFAM" id="SSF52540">
    <property type="entry name" value="P-loop containing nucleoside triphosphate hydrolases"/>
    <property type="match status" value="1"/>
</dbReference>
<dbReference type="SMART" id="SM00382">
    <property type="entry name" value="AAA"/>
    <property type="match status" value="1"/>
</dbReference>
<dbReference type="InterPro" id="IPR017871">
    <property type="entry name" value="ABC_transporter-like_CS"/>
</dbReference>
<dbReference type="Proteomes" id="UP001156215">
    <property type="component" value="Chromosome"/>
</dbReference>
<sequence>MKNETLRRIWMLTKLCIRAPGGKLAILYCFIILALNLFEIQLAIKFISWNKDFYGALEKFDGNSALRQIGVFGIITALSAGQFLIATYMRQLVQIRWRTALTDISLEKWFKHKAFWHLNTDEGSKLDNPDQRISEDCRLFAERMVGGGSSKGGSGGYCVLDLFTGIIGLTTYIALLWKLSDFPLSFTLFDTRIVINHYLVWAAPVYVLISSLLTHWMGKPLMRLNIIQQHREADMRFALARTRESKEAIALENGETAEKDIIGRRYRLILENWRQRINREFILGIFTRPYYTTVLRIPIFLAFPAYLMGHVALGGLMQLGSAFTRLVTTLSWFIFSYKDMAELAATTNRLAGFMEKADAVGNTPSPVTRSTSPDNSLHIRDLVVNNPLEQRLIHLPELTVRPGEAVWIDGPSGIGKSTFLKALAGIWPHCSGQVALPAGKTLFLPQKAYLPLGSLAECLTYPEKPDDMEHVRALLYHVGLTCPRHEKQLDKGELSSDYRLSGGEQQRLMVARILAARPDWVFLDEATSSLDAAAEKQLYQLLRTSLPHTGFVVIAHREPQGLGSFRRVSLWNEPTQTTANAPRYAVNAMENQLAY</sequence>
<evidence type="ECO:0000256" key="4">
    <source>
        <dbReference type="ARBA" id="ARBA00022692"/>
    </source>
</evidence>
<evidence type="ECO:0000256" key="7">
    <source>
        <dbReference type="ARBA" id="ARBA00022989"/>
    </source>
</evidence>
<dbReference type="Gene3D" id="3.40.50.300">
    <property type="entry name" value="P-loop containing nucleotide triphosphate hydrolases"/>
    <property type="match status" value="1"/>
</dbReference>
<dbReference type="Gene3D" id="1.20.1560.10">
    <property type="entry name" value="ABC transporter type 1, transmembrane domain"/>
    <property type="match status" value="1"/>
</dbReference>
<feature type="domain" description="ABC transporter" evidence="10">
    <location>
        <begin position="377"/>
        <end position="593"/>
    </location>
</feature>
<dbReference type="GO" id="GO:0016887">
    <property type="term" value="F:ATP hydrolysis activity"/>
    <property type="evidence" value="ECO:0007669"/>
    <property type="project" value="InterPro"/>
</dbReference>
<evidence type="ECO:0000256" key="8">
    <source>
        <dbReference type="ARBA" id="ARBA00023136"/>
    </source>
</evidence>
<keyword evidence="13" id="KW-1185">Reference proteome</keyword>
<evidence type="ECO:0000259" key="10">
    <source>
        <dbReference type="PROSITE" id="PS50893"/>
    </source>
</evidence>
<evidence type="ECO:0000256" key="3">
    <source>
        <dbReference type="ARBA" id="ARBA00022475"/>
    </source>
</evidence>
<keyword evidence="3" id="KW-1003">Cell membrane</keyword>
<dbReference type="InterPro" id="IPR003593">
    <property type="entry name" value="AAA+_ATPase"/>
</dbReference>
<reference evidence="12" key="1">
    <citation type="journal article" date="2022" name="Front. Microbiol.">
        <title>New perspectives on an old grouping: The genomic and phenotypic variability of Oxalobacter formigenes and the implications for calcium oxalate stone prevention.</title>
        <authorList>
            <person name="Chmiel J.A."/>
            <person name="Carr C."/>
            <person name="Stuivenberg G.A."/>
            <person name="Venema R."/>
            <person name="Chanyi R.M."/>
            <person name="Al K.F."/>
            <person name="Giguere D."/>
            <person name="Say H."/>
            <person name="Akouris P.P."/>
            <person name="Dominguez Romero S.A."/>
            <person name="Kwong A."/>
            <person name="Tai V."/>
            <person name="Koval S.F."/>
            <person name="Razvi H."/>
            <person name="Bjazevic J."/>
            <person name="Burton J.P."/>
        </authorList>
    </citation>
    <scope>NUCLEOTIDE SEQUENCE</scope>
    <source>
        <strain evidence="12">WoOx3</strain>
    </source>
</reference>
<dbReference type="GO" id="GO:0005524">
    <property type="term" value="F:ATP binding"/>
    <property type="evidence" value="ECO:0007669"/>
    <property type="project" value="UniProtKB-KW"/>
</dbReference>
<dbReference type="EMBL" id="CP098242">
    <property type="protein sequence ID" value="WAW10427.1"/>
    <property type="molecule type" value="Genomic_DNA"/>
</dbReference>
<dbReference type="PANTHER" id="PTHR11384:SF59">
    <property type="entry name" value="LYSOSOMAL COBALAMIN TRANSPORTER ABCD4"/>
    <property type="match status" value="1"/>
</dbReference>
<dbReference type="InterPro" id="IPR011527">
    <property type="entry name" value="ABC1_TM_dom"/>
</dbReference>
<proteinExistence type="predicted"/>
<keyword evidence="4 9" id="KW-0812">Transmembrane</keyword>
<evidence type="ECO:0000256" key="6">
    <source>
        <dbReference type="ARBA" id="ARBA00022840"/>
    </source>
</evidence>
<dbReference type="KEGG" id="ovb:NB640_01820"/>
<accession>A0A9E9LXB9</accession>
<feature type="transmembrane region" description="Helical" evidence="9">
    <location>
        <begin position="21"/>
        <end position="49"/>
    </location>
</feature>
<evidence type="ECO:0000313" key="12">
    <source>
        <dbReference type="EMBL" id="WAW10427.1"/>
    </source>
</evidence>
<dbReference type="AlphaFoldDB" id="A0A9E9LXB9"/>
<organism evidence="12 13">
    <name type="scientific">Oxalobacter vibrioformis</name>
    <dbReference type="NCBI Taxonomy" id="933080"/>
    <lineage>
        <taxon>Bacteria</taxon>
        <taxon>Pseudomonadati</taxon>
        <taxon>Pseudomonadota</taxon>
        <taxon>Betaproteobacteria</taxon>
        <taxon>Burkholderiales</taxon>
        <taxon>Oxalobacteraceae</taxon>
        <taxon>Oxalobacter</taxon>
    </lineage>
</organism>
<keyword evidence="7 9" id="KW-1133">Transmembrane helix</keyword>
<dbReference type="InterPro" id="IPR050835">
    <property type="entry name" value="ABC_transporter_sub-D"/>
</dbReference>
<dbReference type="InterPro" id="IPR027417">
    <property type="entry name" value="P-loop_NTPase"/>
</dbReference>
<dbReference type="GO" id="GO:0140359">
    <property type="term" value="F:ABC-type transporter activity"/>
    <property type="evidence" value="ECO:0007669"/>
    <property type="project" value="InterPro"/>
</dbReference>
<dbReference type="InterPro" id="IPR003439">
    <property type="entry name" value="ABC_transporter-like_ATP-bd"/>
</dbReference>
<feature type="transmembrane region" description="Helical" evidence="9">
    <location>
        <begin position="289"/>
        <end position="309"/>
    </location>
</feature>
<evidence type="ECO:0000256" key="5">
    <source>
        <dbReference type="ARBA" id="ARBA00022741"/>
    </source>
</evidence>
<protein>
    <submittedName>
        <fullName evidence="12">ATP-binding cassette domain-containing protein</fullName>
    </submittedName>
</protein>
<dbReference type="SUPFAM" id="SSF90123">
    <property type="entry name" value="ABC transporter transmembrane region"/>
    <property type="match status" value="1"/>
</dbReference>
<keyword evidence="6 12" id="KW-0067">ATP-binding</keyword>